<evidence type="ECO:0000313" key="2">
    <source>
        <dbReference type="Proteomes" id="UP000187429"/>
    </source>
</evidence>
<protein>
    <submittedName>
        <fullName evidence="1">Uncharacterized protein</fullName>
    </submittedName>
</protein>
<proteinExistence type="predicted"/>
<evidence type="ECO:0000313" key="1">
    <source>
        <dbReference type="EMBL" id="OMJ18159.1"/>
    </source>
</evidence>
<sequence length="91" mass="10377">MSVALLPGRLMLRRLLELKNTALSTPKSWTATATLTEPAIQNMKFCKKQLTKWNGQSFIPETPELEIFKDSSDNSWGVNWVKSLFKDMEST</sequence>
<dbReference type="AlphaFoldDB" id="A0A1R1XUE0"/>
<accession>A0A1R1XUE0</accession>
<reference evidence="2" key="1">
    <citation type="submission" date="2017-01" db="EMBL/GenBank/DDBJ databases">
        <authorList>
            <person name="Wang Y."/>
            <person name="White M."/>
            <person name="Kvist S."/>
            <person name="Moncalvo J.-M."/>
        </authorList>
    </citation>
    <scope>NUCLEOTIDE SEQUENCE [LARGE SCALE GENOMIC DNA]</scope>
    <source>
        <strain evidence="2">ID-206-W2</strain>
    </source>
</reference>
<comment type="caution">
    <text evidence="1">The sequence shown here is derived from an EMBL/GenBank/DDBJ whole genome shotgun (WGS) entry which is preliminary data.</text>
</comment>
<dbReference type="EMBL" id="LSSM01003356">
    <property type="protein sequence ID" value="OMJ18159.1"/>
    <property type="molecule type" value="Genomic_DNA"/>
</dbReference>
<organism evidence="1 2">
    <name type="scientific">Smittium culicis</name>
    <dbReference type="NCBI Taxonomy" id="133412"/>
    <lineage>
        <taxon>Eukaryota</taxon>
        <taxon>Fungi</taxon>
        <taxon>Fungi incertae sedis</taxon>
        <taxon>Zoopagomycota</taxon>
        <taxon>Kickxellomycotina</taxon>
        <taxon>Harpellomycetes</taxon>
        <taxon>Harpellales</taxon>
        <taxon>Legeriomycetaceae</taxon>
        <taxon>Smittium</taxon>
    </lineage>
</organism>
<name>A0A1R1XUE0_9FUNG</name>
<keyword evidence="2" id="KW-1185">Reference proteome</keyword>
<dbReference type="Proteomes" id="UP000187429">
    <property type="component" value="Unassembled WGS sequence"/>
</dbReference>
<gene>
    <name evidence="1" type="ORF">AYI69_g7137</name>
</gene>
<dbReference type="OrthoDB" id="2202285at2759"/>